<dbReference type="PANTHER" id="PTHR23517:SF13">
    <property type="entry name" value="MAJOR FACILITATOR SUPERFAMILY MFS_1"/>
    <property type="match status" value="1"/>
</dbReference>
<comment type="subcellular location">
    <subcellularLocation>
        <location evidence="1">Cell membrane</location>
        <topology evidence="1">Multi-pass membrane protein</topology>
    </subcellularLocation>
</comment>
<evidence type="ECO:0000256" key="1">
    <source>
        <dbReference type="ARBA" id="ARBA00004651"/>
    </source>
</evidence>
<proteinExistence type="predicted"/>
<dbReference type="SUPFAM" id="SSF103473">
    <property type="entry name" value="MFS general substrate transporter"/>
    <property type="match status" value="1"/>
</dbReference>
<dbReference type="EMBL" id="JBHSFN010000013">
    <property type="protein sequence ID" value="MFC4588781.1"/>
    <property type="molecule type" value="Genomic_DNA"/>
</dbReference>
<feature type="transmembrane region" description="Helical" evidence="7">
    <location>
        <begin position="120"/>
        <end position="142"/>
    </location>
</feature>
<evidence type="ECO:0000256" key="2">
    <source>
        <dbReference type="ARBA" id="ARBA00022448"/>
    </source>
</evidence>
<gene>
    <name evidence="9" type="ORF">ACFO8L_22015</name>
</gene>
<evidence type="ECO:0000259" key="8">
    <source>
        <dbReference type="PROSITE" id="PS50850"/>
    </source>
</evidence>
<dbReference type="InterPro" id="IPR036259">
    <property type="entry name" value="MFS_trans_sf"/>
</dbReference>
<feature type="transmembrane region" description="Helical" evidence="7">
    <location>
        <begin position="318"/>
        <end position="338"/>
    </location>
</feature>
<evidence type="ECO:0000256" key="6">
    <source>
        <dbReference type="ARBA" id="ARBA00023136"/>
    </source>
</evidence>
<dbReference type="RefSeq" id="WP_380707267.1">
    <property type="nucleotide sequence ID" value="NZ_JBHSFN010000013.1"/>
</dbReference>
<feature type="transmembrane region" description="Helical" evidence="7">
    <location>
        <begin position="393"/>
        <end position="409"/>
    </location>
</feature>
<dbReference type="PROSITE" id="PS50850">
    <property type="entry name" value="MFS"/>
    <property type="match status" value="1"/>
</dbReference>
<evidence type="ECO:0000313" key="10">
    <source>
        <dbReference type="Proteomes" id="UP001595891"/>
    </source>
</evidence>
<feature type="transmembrane region" description="Helical" evidence="7">
    <location>
        <begin position="290"/>
        <end position="312"/>
    </location>
</feature>
<dbReference type="Proteomes" id="UP001595891">
    <property type="component" value="Unassembled WGS sequence"/>
</dbReference>
<accession>A0ABV9EJU6</accession>
<keyword evidence="10" id="KW-1185">Reference proteome</keyword>
<keyword evidence="6 7" id="KW-0472">Membrane</keyword>
<feature type="transmembrane region" description="Helical" evidence="7">
    <location>
        <begin position="181"/>
        <end position="202"/>
    </location>
</feature>
<feature type="domain" description="Major facilitator superfamily (MFS) profile" evidence="8">
    <location>
        <begin position="28"/>
        <end position="419"/>
    </location>
</feature>
<dbReference type="Gene3D" id="1.20.1250.20">
    <property type="entry name" value="MFS general substrate transporter like domains"/>
    <property type="match status" value="1"/>
</dbReference>
<sequence length="423" mass="42365">MSSLTAAPRATPGAAPAPVRPGRLSTGSAFYLQVSILVFFLAGSSAPTPLYSTYQTEWGFSPITVTVVFGVYAVAVLAALLVFGSLSDHVGRRPVLLAAVVLQAVTMLVFATAGGVPELLLARIVQGLSTGAAAGALGAGMLDLSKAKGTIANAVGPMAGTASGAIGSGLLVQFLPAPTHLVYLVLFAIFVLQAIGVALMPESVTRKPGALASLRPRFGLPPVVRRPLLIGVPALVAVWALAGFYGSLGPTVVRLVTGSGSLLLGGLALFAVAGTGGVSVLFLRTVPPRTVMLLGMVALVAGVGVTLLAISLPAGTAASTATLFAGMIVAGVGFGGGFQGALRTVIPLAEPHERAGVLSTAYVVCYLAMGLPAVVAGVLVVHGGGVLITAREYGVAIMVLAALALLGLARQGRRTPALAPDTR</sequence>
<feature type="transmembrane region" description="Helical" evidence="7">
    <location>
        <begin position="262"/>
        <end position="283"/>
    </location>
</feature>
<dbReference type="PANTHER" id="PTHR23517">
    <property type="entry name" value="RESISTANCE PROTEIN MDTM, PUTATIVE-RELATED-RELATED"/>
    <property type="match status" value="1"/>
</dbReference>
<name>A0ABV9EJU6_9ACTN</name>
<feature type="transmembrane region" description="Helical" evidence="7">
    <location>
        <begin position="63"/>
        <end position="83"/>
    </location>
</feature>
<keyword evidence="3" id="KW-1003">Cell membrane</keyword>
<organism evidence="9 10">
    <name type="scientific">Sphaerisporangium corydalis</name>
    <dbReference type="NCBI Taxonomy" id="1441875"/>
    <lineage>
        <taxon>Bacteria</taxon>
        <taxon>Bacillati</taxon>
        <taxon>Actinomycetota</taxon>
        <taxon>Actinomycetes</taxon>
        <taxon>Streptosporangiales</taxon>
        <taxon>Streptosporangiaceae</taxon>
        <taxon>Sphaerisporangium</taxon>
    </lineage>
</organism>
<feature type="transmembrane region" description="Helical" evidence="7">
    <location>
        <begin position="223"/>
        <end position="242"/>
    </location>
</feature>
<evidence type="ECO:0000256" key="3">
    <source>
        <dbReference type="ARBA" id="ARBA00022475"/>
    </source>
</evidence>
<evidence type="ECO:0000313" key="9">
    <source>
        <dbReference type="EMBL" id="MFC4588781.1"/>
    </source>
</evidence>
<feature type="transmembrane region" description="Helical" evidence="7">
    <location>
        <begin position="95"/>
        <end position="114"/>
    </location>
</feature>
<keyword evidence="2" id="KW-0813">Transport</keyword>
<feature type="transmembrane region" description="Helical" evidence="7">
    <location>
        <begin position="30"/>
        <end position="51"/>
    </location>
</feature>
<comment type="caution">
    <text evidence="9">The sequence shown here is derived from an EMBL/GenBank/DDBJ whole genome shotgun (WGS) entry which is preliminary data.</text>
</comment>
<evidence type="ECO:0000256" key="4">
    <source>
        <dbReference type="ARBA" id="ARBA00022692"/>
    </source>
</evidence>
<dbReference type="InterPro" id="IPR011701">
    <property type="entry name" value="MFS"/>
</dbReference>
<evidence type="ECO:0000256" key="5">
    <source>
        <dbReference type="ARBA" id="ARBA00022989"/>
    </source>
</evidence>
<feature type="transmembrane region" description="Helical" evidence="7">
    <location>
        <begin position="154"/>
        <end position="175"/>
    </location>
</feature>
<protein>
    <submittedName>
        <fullName evidence="9">MFS transporter</fullName>
    </submittedName>
</protein>
<evidence type="ECO:0000256" key="7">
    <source>
        <dbReference type="SAM" id="Phobius"/>
    </source>
</evidence>
<feature type="transmembrane region" description="Helical" evidence="7">
    <location>
        <begin position="359"/>
        <end position="381"/>
    </location>
</feature>
<dbReference type="InterPro" id="IPR050171">
    <property type="entry name" value="MFS_Transporters"/>
</dbReference>
<keyword evidence="5 7" id="KW-1133">Transmembrane helix</keyword>
<keyword evidence="4 7" id="KW-0812">Transmembrane</keyword>
<reference evidence="10" key="1">
    <citation type="journal article" date="2019" name="Int. J. Syst. Evol. Microbiol.">
        <title>The Global Catalogue of Microorganisms (GCM) 10K type strain sequencing project: providing services to taxonomists for standard genome sequencing and annotation.</title>
        <authorList>
            <consortium name="The Broad Institute Genomics Platform"/>
            <consortium name="The Broad Institute Genome Sequencing Center for Infectious Disease"/>
            <person name="Wu L."/>
            <person name="Ma J."/>
        </authorList>
    </citation>
    <scope>NUCLEOTIDE SEQUENCE [LARGE SCALE GENOMIC DNA]</scope>
    <source>
        <strain evidence="10">CCUG 49560</strain>
    </source>
</reference>
<dbReference type="Pfam" id="PF07690">
    <property type="entry name" value="MFS_1"/>
    <property type="match status" value="1"/>
</dbReference>
<dbReference type="InterPro" id="IPR020846">
    <property type="entry name" value="MFS_dom"/>
</dbReference>